<dbReference type="SUPFAM" id="SSF46785">
    <property type="entry name" value="Winged helix' DNA-binding domain"/>
    <property type="match status" value="1"/>
</dbReference>
<dbReference type="InterPro" id="IPR036390">
    <property type="entry name" value="WH_DNA-bd_sf"/>
</dbReference>
<dbReference type="Gene3D" id="3.40.50.150">
    <property type="entry name" value="Vaccinia Virus protein VP39"/>
    <property type="match status" value="1"/>
</dbReference>
<dbReference type="GO" id="GO:0032259">
    <property type="term" value="P:methylation"/>
    <property type="evidence" value="ECO:0007669"/>
    <property type="project" value="UniProtKB-KW"/>
</dbReference>
<evidence type="ECO:0000313" key="5">
    <source>
        <dbReference type="EMBL" id="KAF9892730.1"/>
    </source>
</evidence>
<dbReference type="Pfam" id="PF00891">
    <property type="entry name" value="Methyltransf_2"/>
    <property type="match status" value="1"/>
</dbReference>
<evidence type="ECO:0000256" key="2">
    <source>
        <dbReference type="ARBA" id="ARBA00022679"/>
    </source>
</evidence>
<evidence type="ECO:0000256" key="3">
    <source>
        <dbReference type="ARBA" id="ARBA00022691"/>
    </source>
</evidence>
<dbReference type="GO" id="GO:0044550">
    <property type="term" value="P:secondary metabolite biosynthetic process"/>
    <property type="evidence" value="ECO:0007669"/>
    <property type="project" value="UniProtKB-ARBA"/>
</dbReference>
<evidence type="ECO:0000259" key="4">
    <source>
        <dbReference type="Pfam" id="PF00891"/>
    </source>
</evidence>
<dbReference type="PANTHER" id="PTHR43712:SF2">
    <property type="entry name" value="O-METHYLTRANSFERASE CICE"/>
    <property type="match status" value="1"/>
</dbReference>
<dbReference type="AlphaFoldDB" id="A0AAD4CU28"/>
<name>A0AAD4CU28_ASPNN</name>
<dbReference type="Proteomes" id="UP001194746">
    <property type="component" value="Unassembled WGS sequence"/>
</dbReference>
<keyword evidence="6" id="KW-1185">Reference proteome</keyword>
<accession>A0AAD4CU28</accession>
<sequence>MEEALDRIKALIDGVDDALREKCIESLQAFIISLEKPDDTLERIVRAPFELEGVKIGLNLGIFTYLSSSNSPRDVDALVRETGADPILLGRLLRYFSSVRLITEVDKDTFTANNVTKVLASEKGKNYVDVFYEMVNPTISKLPEFLERTGYMNPTDRYNLSLHDAFNWKGDLFSFLKADPRRQALFNRHMQVQRDLITNWQAMVNILESKQSAEAVLLVDVAGGVGHQCQRFRAHYPHIEGRIILQDLPEVIKDALPISGVEAMEHDIFDPQPIQAGAKFYYFRGVLHDFSDQNCKEILHRTFGAMGLDSAIVVDEMILPDRNVHWKATSVDLQMMANFGSQERTHSHWVKLIESTGLRVKEVLYHGLDAYQGVIIAVKADWMEASIAYE</sequence>
<evidence type="ECO:0000313" key="6">
    <source>
        <dbReference type="Proteomes" id="UP001194746"/>
    </source>
</evidence>
<dbReference type="PANTHER" id="PTHR43712">
    <property type="entry name" value="PUTATIVE (AFU_ORTHOLOGUE AFUA_4G14580)-RELATED"/>
    <property type="match status" value="1"/>
</dbReference>
<reference evidence="5" key="1">
    <citation type="journal article" date="2019" name="Beilstein J. Org. Chem.">
        <title>Nanangenines: drimane sesquiterpenoids as the dominant metabolite cohort of a novel Australian fungus, Aspergillus nanangensis.</title>
        <authorList>
            <person name="Lacey H.J."/>
            <person name="Gilchrist C.L.M."/>
            <person name="Crombie A."/>
            <person name="Kalaitzis J.A."/>
            <person name="Vuong D."/>
            <person name="Rutledge P.J."/>
            <person name="Turner P."/>
            <person name="Pitt J.I."/>
            <person name="Lacey E."/>
            <person name="Chooi Y.H."/>
            <person name="Piggott A.M."/>
        </authorList>
    </citation>
    <scope>NUCLEOTIDE SEQUENCE</scope>
    <source>
        <strain evidence="5">MST-FP2251</strain>
    </source>
</reference>
<dbReference type="InterPro" id="IPR036388">
    <property type="entry name" value="WH-like_DNA-bd_sf"/>
</dbReference>
<keyword evidence="3" id="KW-0949">S-adenosyl-L-methionine</keyword>
<feature type="domain" description="O-methyltransferase C-terminal" evidence="4">
    <location>
        <begin position="172"/>
        <end position="358"/>
    </location>
</feature>
<dbReference type="Gene3D" id="1.10.10.10">
    <property type="entry name" value="Winged helix-like DNA-binding domain superfamily/Winged helix DNA-binding domain"/>
    <property type="match status" value="1"/>
</dbReference>
<dbReference type="SUPFAM" id="SSF53335">
    <property type="entry name" value="S-adenosyl-L-methionine-dependent methyltransferases"/>
    <property type="match status" value="1"/>
</dbReference>
<proteinExistence type="predicted"/>
<gene>
    <name evidence="5" type="ORF">FE257_001132</name>
</gene>
<dbReference type="EMBL" id="VCAU01000011">
    <property type="protein sequence ID" value="KAF9892730.1"/>
    <property type="molecule type" value="Genomic_DNA"/>
</dbReference>
<keyword evidence="1" id="KW-0489">Methyltransferase</keyword>
<dbReference type="InterPro" id="IPR001077">
    <property type="entry name" value="COMT_C"/>
</dbReference>
<protein>
    <recommendedName>
        <fullName evidence="4">O-methyltransferase C-terminal domain-containing protein</fullName>
    </recommendedName>
</protein>
<reference evidence="5" key="2">
    <citation type="submission" date="2020-02" db="EMBL/GenBank/DDBJ databases">
        <authorList>
            <person name="Gilchrist C.L.M."/>
            <person name="Chooi Y.-H."/>
        </authorList>
    </citation>
    <scope>NUCLEOTIDE SEQUENCE</scope>
    <source>
        <strain evidence="5">MST-FP2251</strain>
    </source>
</reference>
<dbReference type="GO" id="GO:0008171">
    <property type="term" value="F:O-methyltransferase activity"/>
    <property type="evidence" value="ECO:0007669"/>
    <property type="project" value="InterPro"/>
</dbReference>
<dbReference type="InterPro" id="IPR029063">
    <property type="entry name" value="SAM-dependent_MTases_sf"/>
</dbReference>
<evidence type="ECO:0000256" key="1">
    <source>
        <dbReference type="ARBA" id="ARBA00022603"/>
    </source>
</evidence>
<dbReference type="InterPro" id="IPR016461">
    <property type="entry name" value="COMT-like"/>
</dbReference>
<comment type="caution">
    <text evidence="5">The sequence shown here is derived from an EMBL/GenBank/DDBJ whole genome shotgun (WGS) entry which is preliminary data.</text>
</comment>
<keyword evidence="2" id="KW-0808">Transferase</keyword>
<organism evidence="5 6">
    <name type="scientific">Aspergillus nanangensis</name>
    <dbReference type="NCBI Taxonomy" id="2582783"/>
    <lineage>
        <taxon>Eukaryota</taxon>
        <taxon>Fungi</taxon>
        <taxon>Dikarya</taxon>
        <taxon>Ascomycota</taxon>
        <taxon>Pezizomycotina</taxon>
        <taxon>Eurotiomycetes</taxon>
        <taxon>Eurotiomycetidae</taxon>
        <taxon>Eurotiales</taxon>
        <taxon>Aspergillaceae</taxon>
        <taxon>Aspergillus</taxon>
        <taxon>Aspergillus subgen. Circumdati</taxon>
    </lineage>
</organism>
<dbReference type="PROSITE" id="PS51683">
    <property type="entry name" value="SAM_OMT_II"/>
    <property type="match status" value="1"/>
</dbReference>